<dbReference type="InterPro" id="IPR036412">
    <property type="entry name" value="HAD-like_sf"/>
</dbReference>
<dbReference type="RefSeq" id="XP_013331634.1">
    <property type="nucleotide sequence ID" value="XM_013476180.1"/>
</dbReference>
<dbReference type="InterPro" id="IPR050365">
    <property type="entry name" value="TIM50"/>
</dbReference>
<reference evidence="3 4" key="1">
    <citation type="submission" date="2015-04" db="EMBL/GenBank/DDBJ databases">
        <authorList>
            <person name="Heijne W.H."/>
            <person name="Fedorova N.D."/>
            <person name="Nierman W.C."/>
            <person name="Vollebregt A.W."/>
            <person name="Zhao Z."/>
            <person name="Wu L."/>
            <person name="Kumar M."/>
            <person name="Stam H."/>
            <person name="van den Berg M.A."/>
            <person name="Pel H.J."/>
        </authorList>
    </citation>
    <scope>NUCLEOTIDE SEQUENCE [LARGE SCALE GENOMIC DNA]</scope>
    <source>
        <strain evidence="3 4">CBS 393.64</strain>
    </source>
</reference>
<evidence type="ECO:0000259" key="2">
    <source>
        <dbReference type="PROSITE" id="PS50969"/>
    </source>
</evidence>
<feature type="compositionally biased region" description="Basic residues" evidence="1">
    <location>
        <begin position="256"/>
        <end position="272"/>
    </location>
</feature>
<dbReference type="SUPFAM" id="SSF56784">
    <property type="entry name" value="HAD-like"/>
    <property type="match status" value="1"/>
</dbReference>
<dbReference type="InterPro" id="IPR023214">
    <property type="entry name" value="HAD_sf"/>
</dbReference>
<feature type="compositionally biased region" description="Polar residues" evidence="1">
    <location>
        <begin position="335"/>
        <end position="345"/>
    </location>
</feature>
<name>A0A0F4Z3D2_RASE3</name>
<accession>A0A0F4Z3D2</accession>
<feature type="compositionally biased region" description="Polar residues" evidence="1">
    <location>
        <begin position="451"/>
        <end position="461"/>
    </location>
</feature>
<dbReference type="SMART" id="SM00577">
    <property type="entry name" value="CPDc"/>
    <property type="match status" value="1"/>
</dbReference>
<dbReference type="CDD" id="cd07521">
    <property type="entry name" value="HAD_FCP1-like"/>
    <property type="match status" value="1"/>
</dbReference>
<dbReference type="InterPro" id="IPR004274">
    <property type="entry name" value="FCP1_dom"/>
</dbReference>
<evidence type="ECO:0000256" key="1">
    <source>
        <dbReference type="SAM" id="MobiDB-lite"/>
    </source>
</evidence>
<feature type="compositionally biased region" description="Low complexity" evidence="1">
    <location>
        <begin position="168"/>
        <end position="178"/>
    </location>
</feature>
<dbReference type="Pfam" id="PF03031">
    <property type="entry name" value="NIF"/>
    <property type="match status" value="1"/>
</dbReference>
<feature type="compositionally biased region" description="Polar residues" evidence="1">
    <location>
        <begin position="415"/>
        <end position="424"/>
    </location>
</feature>
<organism evidence="3 4">
    <name type="scientific">Rasamsonia emersonii (strain ATCC 16479 / CBS 393.64 / IMI 116815)</name>
    <dbReference type="NCBI Taxonomy" id="1408163"/>
    <lineage>
        <taxon>Eukaryota</taxon>
        <taxon>Fungi</taxon>
        <taxon>Dikarya</taxon>
        <taxon>Ascomycota</taxon>
        <taxon>Pezizomycotina</taxon>
        <taxon>Eurotiomycetes</taxon>
        <taxon>Eurotiomycetidae</taxon>
        <taxon>Eurotiales</taxon>
        <taxon>Trichocomaceae</taxon>
        <taxon>Rasamsonia</taxon>
    </lineage>
</organism>
<proteinExistence type="predicted"/>
<dbReference type="NCBIfam" id="TIGR02251">
    <property type="entry name" value="HIF-SF_euk"/>
    <property type="match status" value="1"/>
</dbReference>
<feature type="region of interest" description="Disordered" evidence="1">
    <location>
        <begin position="93"/>
        <end position="120"/>
    </location>
</feature>
<keyword evidence="4" id="KW-1185">Reference proteome</keyword>
<evidence type="ECO:0000313" key="4">
    <source>
        <dbReference type="Proteomes" id="UP000053958"/>
    </source>
</evidence>
<feature type="compositionally biased region" description="Low complexity" evidence="1">
    <location>
        <begin position="186"/>
        <end position="203"/>
    </location>
</feature>
<feature type="domain" description="FCP1 homology" evidence="2">
    <location>
        <begin position="523"/>
        <end position="718"/>
    </location>
</feature>
<comment type="caution">
    <text evidence="3">The sequence shown here is derived from an EMBL/GenBank/DDBJ whole genome shotgun (WGS) entry which is preliminary data.</text>
</comment>
<dbReference type="Gene3D" id="3.40.50.1000">
    <property type="entry name" value="HAD superfamily/HAD-like"/>
    <property type="match status" value="1"/>
</dbReference>
<dbReference type="InterPro" id="IPR011948">
    <property type="entry name" value="Dullard_phosphatase"/>
</dbReference>
<feature type="compositionally biased region" description="Pro residues" evidence="1">
    <location>
        <begin position="498"/>
        <end position="507"/>
    </location>
</feature>
<feature type="region of interest" description="Disordered" evidence="1">
    <location>
        <begin position="142"/>
        <end position="518"/>
    </location>
</feature>
<feature type="compositionally biased region" description="Polar residues" evidence="1">
    <location>
        <begin position="234"/>
        <end position="254"/>
    </location>
</feature>
<feature type="compositionally biased region" description="Polar residues" evidence="1">
    <location>
        <begin position="151"/>
        <end position="163"/>
    </location>
</feature>
<dbReference type="FunFam" id="3.40.50.1000:FF:000093">
    <property type="entry name" value="NLI interacting factor-like phosphatase family protein"/>
    <property type="match status" value="1"/>
</dbReference>
<dbReference type="GO" id="GO:0016791">
    <property type="term" value="F:phosphatase activity"/>
    <property type="evidence" value="ECO:0007669"/>
    <property type="project" value="InterPro"/>
</dbReference>
<dbReference type="EMBL" id="LASV01000038">
    <property type="protein sequence ID" value="KKA25022.1"/>
    <property type="molecule type" value="Genomic_DNA"/>
</dbReference>
<dbReference type="GeneID" id="25312941"/>
<sequence length="734" mass="79230">MNSTDAVGKDELLRLVGLQCTTLHHTISRGQAYLAHAHHHLERPLSVAANGLNSMDVDNAYALVDKNLSRMSSCCPLDVSRTASVYLVPATGLPSPSRPKKERKEEDFTPTLAAFPSSPIADHRPSGFSLVAAPAAAASEKLVLPPPMTERVSSPSAQESTTHAGPMTTQPPTTTTLTLPPPPSDDGPSTAPTSSPSDSSPGQNLAAPPRPKKKRSLLLVPTRTSSRGSKHPSSDVTSETVQDESGNTRSNLRTSLAKRRRDASKASSRRSQRNQPEPLSRAEQPKISSPEDDDYSRSEKKGKAPSRFLAILNCCSPSDADNEGPELPAKRTENRQPIQARSPSTIEKADGSAAESSTADSKEHYAFGDEKPKLTVDSDATKPQTEDEPSVTAGGQGAASRLPEQVAEPAVGGPSSVQDQQADVSNKALAAGPEAEKKDVDVGTVEEDVSASDQTKSSQVPRDNHDVPMTDAPALQDGEEEQPKPASQEDTATQQPADLPPPGPPAPAGKEGRQWLLPPPLPHLKDRKCLVLDLDETLVHSSFKVYILDSVDTCSLLSIPTLQVLERADFTIPVEIEGQWHNIYVIKRPGVDQFMKRVGELYEVVVFTASVSKYGDPLLDQLDIHNVVHHRLFRDSCYNHQGNYVKVSTLMHLSDGDLLTENLQDLSQVGRDLKETIIIDNSPTSYIFHPQHAIPISSWFSDAHDNELLDLIPVLEDLAGSQVQDVSLVLDVAL</sequence>
<dbReference type="PANTHER" id="PTHR12210">
    <property type="entry name" value="DULLARD PROTEIN PHOSPHATASE"/>
    <property type="match status" value="1"/>
</dbReference>
<dbReference type="STRING" id="1408163.A0A0F4Z3D2"/>
<protein>
    <submittedName>
        <fullName evidence="3">General stress response phosphoprotein phosphatase Psr1/2</fullName>
    </submittedName>
</protein>
<gene>
    <name evidence="3" type="ORF">T310_0887</name>
</gene>
<dbReference type="Proteomes" id="UP000053958">
    <property type="component" value="Unassembled WGS sequence"/>
</dbReference>
<dbReference type="AlphaFoldDB" id="A0A0F4Z3D2"/>
<feature type="compositionally biased region" description="Basic and acidic residues" evidence="1">
    <location>
        <begin position="360"/>
        <end position="380"/>
    </location>
</feature>
<dbReference type="PROSITE" id="PS50969">
    <property type="entry name" value="FCP1"/>
    <property type="match status" value="1"/>
</dbReference>
<evidence type="ECO:0000313" key="3">
    <source>
        <dbReference type="EMBL" id="KKA25022.1"/>
    </source>
</evidence>
<dbReference type="OrthoDB" id="277011at2759"/>